<evidence type="ECO:0000256" key="5">
    <source>
        <dbReference type="ARBA" id="ARBA00023172"/>
    </source>
</evidence>
<evidence type="ECO:0000313" key="8">
    <source>
        <dbReference type="Proteomes" id="UP000018747"/>
    </source>
</evidence>
<dbReference type="GO" id="GO:0006313">
    <property type="term" value="P:DNA transposition"/>
    <property type="evidence" value="ECO:0007669"/>
    <property type="project" value="UniProtKB-UniRule"/>
</dbReference>
<keyword evidence="8" id="KW-1185">Reference proteome</keyword>
<comment type="similarity">
    <text evidence="2 6">Belongs to the transposase mutator family.</text>
</comment>
<evidence type="ECO:0000313" key="7">
    <source>
        <dbReference type="EMBL" id="EQA60877.1"/>
    </source>
</evidence>
<dbReference type="GO" id="GO:0004803">
    <property type="term" value="F:transposase activity"/>
    <property type="evidence" value="ECO:0007669"/>
    <property type="project" value="UniProtKB-UniRule"/>
</dbReference>
<keyword evidence="4 6" id="KW-0238">DNA-binding</keyword>
<gene>
    <name evidence="7" type="ORF">LEP1GSC062_1623</name>
</gene>
<dbReference type="Proteomes" id="UP000018747">
    <property type="component" value="Unassembled WGS sequence"/>
</dbReference>
<evidence type="ECO:0000256" key="2">
    <source>
        <dbReference type="ARBA" id="ARBA00010961"/>
    </source>
</evidence>
<keyword evidence="3 6" id="KW-0815">Transposition</keyword>
<accession>V6HVG6</accession>
<reference evidence="7" key="1">
    <citation type="submission" date="2013-05" db="EMBL/GenBank/DDBJ databases">
        <authorList>
            <person name="Harkins D.M."/>
            <person name="Durkin A.S."/>
            <person name="Brinkac L.M."/>
            <person name="Haft D.H."/>
            <person name="Selengut J.D."/>
            <person name="Sanka R."/>
            <person name="DePew J."/>
            <person name="Purushe J."/>
            <person name="Hartskeerl R.A."/>
            <person name="Ahmed A."/>
            <person name="van der Linden H."/>
            <person name="Goris M.G.A."/>
            <person name="Vinetz J.M."/>
            <person name="Sutton G.G."/>
            <person name="Nierman W.C."/>
            <person name="Fouts D.E."/>
        </authorList>
    </citation>
    <scope>NUCLEOTIDE SEQUENCE [LARGE SCALE GENOMIC DNA]</scope>
    <source>
        <strain evidence="7">L 60</strain>
    </source>
</reference>
<organism evidence="7 8">
    <name type="scientific">Leptospira alexanderi serovar Manhao 3 str. L 60</name>
    <dbReference type="NCBI Taxonomy" id="1049759"/>
    <lineage>
        <taxon>Bacteria</taxon>
        <taxon>Pseudomonadati</taxon>
        <taxon>Spirochaetota</taxon>
        <taxon>Spirochaetia</taxon>
        <taxon>Leptospirales</taxon>
        <taxon>Leptospiraceae</taxon>
        <taxon>Leptospira</taxon>
    </lineage>
</organism>
<dbReference type="EMBL" id="AHMT02000053">
    <property type="protein sequence ID" value="EQA60877.1"/>
    <property type="molecule type" value="Genomic_DNA"/>
</dbReference>
<evidence type="ECO:0000256" key="4">
    <source>
        <dbReference type="ARBA" id="ARBA00023125"/>
    </source>
</evidence>
<keyword evidence="6" id="KW-0814">Transposable element</keyword>
<dbReference type="PANTHER" id="PTHR33217">
    <property type="entry name" value="TRANSPOSASE FOR INSERTION SEQUENCE ELEMENT IS1081"/>
    <property type="match status" value="1"/>
</dbReference>
<name>V6HVG6_9LEPT</name>
<protein>
    <recommendedName>
        <fullName evidence="6">Mutator family transposase</fullName>
    </recommendedName>
</protein>
<dbReference type="PANTHER" id="PTHR33217:SF5">
    <property type="entry name" value="MUTATOR FAMILY TRANSPOSASE"/>
    <property type="match status" value="1"/>
</dbReference>
<dbReference type="GO" id="GO:0003677">
    <property type="term" value="F:DNA binding"/>
    <property type="evidence" value="ECO:0007669"/>
    <property type="project" value="UniProtKB-UniRule"/>
</dbReference>
<comment type="caution">
    <text evidence="7">The sequence shown here is derived from an EMBL/GenBank/DDBJ whole genome shotgun (WGS) entry which is preliminary data.</text>
</comment>
<keyword evidence="5 6" id="KW-0233">DNA recombination</keyword>
<proteinExistence type="inferred from homology"/>
<dbReference type="AlphaFoldDB" id="V6HVG6"/>
<evidence type="ECO:0000256" key="1">
    <source>
        <dbReference type="ARBA" id="ARBA00002190"/>
    </source>
</evidence>
<comment type="function">
    <text evidence="1 6">Required for the transposition of the insertion element.</text>
</comment>
<dbReference type="Pfam" id="PF00872">
    <property type="entry name" value="Transposase_mut"/>
    <property type="match status" value="1"/>
</dbReference>
<evidence type="ECO:0000256" key="6">
    <source>
        <dbReference type="RuleBase" id="RU365089"/>
    </source>
</evidence>
<evidence type="ECO:0000256" key="3">
    <source>
        <dbReference type="ARBA" id="ARBA00022578"/>
    </source>
</evidence>
<sequence length="182" mass="21184">MKGFPDTIISVFPNAQVQLCFVPMVRNSLKWVSYKQRKELVVDLKAIYKSPSEEIAKKSLDDFSTKWDSQYPMISKSWRSNWDSVIPFLAYPPNIRKAIYTTNAIESMNMGLRKIIKNRGSFPNDEAAIKLLYLALNNMSKKWTMPIQDWDDERSLESRVARVQAMNQFSILFGDRLKLDSF</sequence>
<dbReference type="InterPro" id="IPR001207">
    <property type="entry name" value="Transposase_mutator"/>
</dbReference>